<feature type="non-terminal residue" evidence="2">
    <location>
        <position position="1"/>
    </location>
</feature>
<evidence type="ECO:0000259" key="1">
    <source>
        <dbReference type="Pfam" id="PF04389"/>
    </source>
</evidence>
<gene>
    <name evidence="2" type="ORF">B2A_00656</name>
</gene>
<sequence>AIYSGAMDNASGVATLIEIARAFRASGQVPRRSILFVAVTGEEKGLLGSEYFAQHPSVPGTIVADLNMDMFLPLYPLKYLEVQGLGESSLGPDLRALAAEVGVEAQPDHEPERVIFIRSDQYNFVKIGAPSLMLSVGYRKGSREEEISKAWFRERYHAPADDLDQPVDRESAARFT</sequence>
<reference evidence="2" key="1">
    <citation type="submission" date="2013-08" db="EMBL/GenBank/DDBJ databases">
        <authorList>
            <person name="Mendez C."/>
            <person name="Richter M."/>
            <person name="Ferrer M."/>
            <person name="Sanchez J."/>
        </authorList>
    </citation>
    <scope>NUCLEOTIDE SEQUENCE</scope>
</reference>
<feature type="domain" description="Peptidase M28" evidence="1">
    <location>
        <begin position="5"/>
        <end position="175"/>
    </location>
</feature>
<dbReference type="PANTHER" id="PTHR12147">
    <property type="entry name" value="METALLOPEPTIDASE M28 FAMILY MEMBER"/>
    <property type="match status" value="1"/>
</dbReference>
<comment type="caution">
    <text evidence="2">The sequence shown here is derived from an EMBL/GenBank/DDBJ whole genome shotgun (WGS) entry which is preliminary data.</text>
</comment>
<dbReference type="GO" id="GO:0008235">
    <property type="term" value="F:metalloexopeptidase activity"/>
    <property type="evidence" value="ECO:0007669"/>
    <property type="project" value="InterPro"/>
</dbReference>
<accession>T1B4A6</accession>
<reference evidence="2" key="2">
    <citation type="journal article" date="2014" name="ISME J.">
        <title>Microbial stratification in low pH oxic and suboxic macroscopic growths along an acid mine drainage.</title>
        <authorList>
            <person name="Mendez-Garcia C."/>
            <person name="Mesa V."/>
            <person name="Sprenger R.R."/>
            <person name="Richter M."/>
            <person name="Diez M.S."/>
            <person name="Solano J."/>
            <person name="Bargiela R."/>
            <person name="Golyshina O.V."/>
            <person name="Manteca A."/>
            <person name="Ramos J.L."/>
            <person name="Gallego J.R."/>
            <person name="Llorente I."/>
            <person name="Martins Dos Santos V.A."/>
            <person name="Jensen O.N."/>
            <person name="Pelaez A.I."/>
            <person name="Sanchez J."/>
            <person name="Ferrer M."/>
        </authorList>
    </citation>
    <scope>NUCLEOTIDE SEQUENCE</scope>
</reference>
<dbReference type="InterPro" id="IPR007484">
    <property type="entry name" value="Peptidase_M28"/>
</dbReference>
<evidence type="ECO:0000313" key="2">
    <source>
        <dbReference type="EMBL" id="EQD67761.1"/>
    </source>
</evidence>
<dbReference type="EMBL" id="AUZZ01000514">
    <property type="protein sequence ID" value="EQD67761.1"/>
    <property type="molecule type" value="Genomic_DNA"/>
</dbReference>
<organism evidence="2">
    <name type="scientific">mine drainage metagenome</name>
    <dbReference type="NCBI Taxonomy" id="410659"/>
    <lineage>
        <taxon>unclassified sequences</taxon>
        <taxon>metagenomes</taxon>
        <taxon>ecological metagenomes</taxon>
    </lineage>
</organism>
<dbReference type="PANTHER" id="PTHR12147:SF26">
    <property type="entry name" value="PEPTIDASE M28 DOMAIN-CONTAINING PROTEIN"/>
    <property type="match status" value="1"/>
</dbReference>
<dbReference type="Gene3D" id="3.40.630.10">
    <property type="entry name" value="Zn peptidases"/>
    <property type="match status" value="1"/>
</dbReference>
<protein>
    <submittedName>
        <fullName evidence="2">Peptidase M28</fullName>
    </submittedName>
</protein>
<proteinExistence type="predicted"/>
<name>T1B4A6_9ZZZZ</name>
<feature type="non-terminal residue" evidence="2">
    <location>
        <position position="176"/>
    </location>
</feature>
<dbReference type="AlphaFoldDB" id="T1B4A6"/>
<dbReference type="Pfam" id="PF04389">
    <property type="entry name" value="Peptidase_M28"/>
    <property type="match status" value="1"/>
</dbReference>
<dbReference type="GO" id="GO:0006508">
    <property type="term" value="P:proteolysis"/>
    <property type="evidence" value="ECO:0007669"/>
    <property type="project" value="InterPro"/>
</dbReference>
<dbReference type="SUPFAM" id="SSF53187">
    <property type="entry name" value="Zn-dependent exopeptidases"/>
    <property type="match status" value="1"/>
</dbReference>
<dbReference type="InterPro" id="IPR045175">
    <property type="entry name" value="M28_fam"/>
</dbReference>